<evidence type="ECO:0000313" key="2">
    <source>
        <dbReference type="EMBL" id="CAH8383175.1"/>
    </source>
</evidence>
<dbReference type="Proteomes" id="UP001642260">
    <property type="component" value="Unassembled WGS sequence"/>
</dbReference>
<proteinExistence type="predicted"/>
<protein>
    <recommendedName>
        <fullName evidence="1">F-box associated beta-propeller type 3 domain-containing protein</fullName>
    </recommendedName>
</protein>
<dbReference type="AlphaFoldDB" id="A0ABC8LI47"/>
<organism evidence="2 3">
    <name type="scientific">Eruca vesicaria subsp. sativa</name>
    <name type="common">Garden rocket</name>
    <name type="synonym">Eruca sativa</name>
    <dbReference type="NCBI Taxonomy" id="29727"/>
    <lineage>
        <taxon>Eukaryota</taxon>
        <taxon>Viridiplantae</taxon>
        <taxon>Streptophyta</taxon>
        <taxon>Embryophyta</taxon>
        <taxon>Tracheophyta</taxon>
        <taxon>Spermatophyta</taxon>
        <taxon>Magnoliopsida</taxon>
        <taxon>eudicotyledons</taxon>
        <taxon>Gunneridae</taxon>
        <taxon>Pentapetalae</taxon>
        <taxon>rosids</taxon>
        <taxon>malvids</taxon>
        <taxon>Brassicales</taxon>
        <taxon>Brassicaceae</taxon>
        <taxon>Brassiceae</taxon>
        <taxon>Eruca</taxon>
    </lineage>
</organism>
<reference evidence="2 3" key="1">
    <citation type="submission" date="2022-03" db="EMBL/GenBank/DDBJ databases">
        <authorList>
            <person name="Macdonald S."/>
            <person name="Ahmed S."/>
            <person name="Newling K."/>
        </authorList>
    </citation>
    <scope>NUCLEOTIDE SEQUENCE [LARGE SCALE GENOMIC DNA]</scope>
</reference>
<dbReference type="InterPro" id="IPR013187">
    <property type="entry name" value="F-box-assoc_dom_typ3"/>
</dbReference>
<dbReference type="EMBL" id="CAKOAT010577376">
    <property type="protein sequence ID" value="CAH8383175.1"/>
    <property type="molecule type" value="Genomic_DNA"/>
</dbReference>
<comment type="caution">
    <text evidence="2">The sequence shown here is derived from an EMBL/GenBank/DDBJ whole genome shotgun (WGS) entry which is preliminary data.</text>
</comment>
<sequence>MSFDLNSEEFSVNPLPEGFILDFGSTMVNYNGKVALVNYSAVELKYIGGFKICVRNEDSGQWELERVVIPDWKKTFRPNDSSSFVGTIGTGELVFTAPTWLGDGSEYVLYYKTGSSKLSGTFKLNEPEIGAYHYVRDCLNHFECLLRTTT</sequence>
<name>A0ABC8LI47_ERUVS</name>
<keyword evidence="3" id="KW-1185">Reference proteome</keyword>
<evidence type="ECO:0000313" key="3">
    <source>
        <dbReference type="Proteomes" id="UP001642260"/>
    </source>
</evidence>
<feature type="domain" description="F-box associated beta-propeller type 3" evidence="1">
    <location>
        <begin position="1"/>
        <end position="116"/>
    </location>
</feature>
<dbReference type="PANTHER" id="PTHR31111:SF138">
    <property type="entry name" value="F-BOX ASSOCIATED DOMAIN-CONTAINING PROTEIN"/>
    <property type="match status" value="1"/>
</dbReference>
<dbReference type="Pfam" id="PF08268">
    <property type="entry name" value="FBA_3"/>
    <property type="match status" value="1"/>
</dbReference>
<evidence type="ECO:0000259" key="1">
    <source>
        <dbReference type="Pfam" id="PF08268"/>
    </source>
</evidence>
<dbReference type="PANTHER" id="PTHR31111">
    <property type="entry name" value="BNAA05G37150D PROTEIN-RELATED"/>
    <property type="match status" value="1"/>
</dbReference>
<accession>A0ABC8LI47</accession>
<gene>
    <name evidence="2" type="ORF">ERUC_LOCUS35658</name>
</gene>